<gene>
    <name evidence="5" type="ORF">NSK_003346</name>
</gene>
<feature type="compositionally biased region" description="Pro residues" evidence="3">
    <location>
        <begin position="435"/>
        <end position="449"/>
    </location>
</feature>
<evidence type="ECO:0000313" key="6">
    <source>
        <dbReference type="Proteomes" id="UP000355283"/>
    </source>
</evidence>
<feature type="compositionally biased region" description="Acidic residues" evidence="3">
    <location>
        <begin position="371"/>
        <end position="380"/>
    </location>
</feature>
<comment type="similarity">
    <text evidence="1">Belongs to the mTERF family.</text>
</comment>
<dbReference type="Gene3D" id="1.25.70.10">
    <property type="entry name" value="Transcription termination factor 3, mitochondrial"/>
    <property type="match status" value="1"/>
</dbReference>
<feature type="region of interest" description="Disordered" evidence="3">
    <location>
        <begin position="805"/>
        <end position="862"/>
    </location>
</feature>
<feature type="compositionally biased region" description="Gly residues" evidence="3">
    <location>
        <begin position="336"/>
        <end position="347"/>
    </location>
</feature>
<evidence type="ECO:0000256" key="3">
    <source>
        <dbReference type="SAM" id="MobiDB-lite"/>
    </source>
</evidence>
<evidence type="ECO:0000256" key="4">
    <source>
        <dbReference type="SAM" id="Phobius"/>
    </source>
</evidence>
<keyword evidence="6" id="KW-1185">Reference proteome</keyword>
<evidence type="ECO:0000256" key="2">
    <source>
        <dbReference type="ARBA" id="ARBA00022946"/>
    </source>
</evidence>
<name>A0A4D9D4U3_9STRA</name>
<evidence type="ECO:0000256" key="1">
    <source>
        <dbReference type="ARBA" id="ARBA00007692"/>
    </source>
</evidence>
<feature type="compositionally biased region" description="Acidic residues" evidence="3">
    <location>
        <begin position="828"/>
        <end position="842"/>
    </location>
</feature>
<keyword evidence="4" id="KW-0472">Membrane</keyword>
<dbReference type="PANTHER" id="PTHR13068">
    <property type="entry name" value="CGI-12 PROTEIN-RELATED"/>
    <property type="match status" value="1"/>
</dbReference>
<feature type="compositionally biased region" description="Basic and acidic residues" evidence="3">
    <location>
        <begin position="400"/>
        <end position="413"/>
    </location>
</feature>
<evidence type="ECO:0000313" key="5">
    <source>
        <dbReference type="EMBL" id="TFJ85387.1"/>
    </source>
</evidence>
<feature type="transmembrane region" description="Helical" evidence="4">
    <location>
        <begin position="535"/>
        <end position="556"/>
    </location>
</feature>
<organism evidence="5 6">
    <name type="scientific">Nannochloropsis salina CCMP1776</name>
    <dbReference type="NCBI Taxonomy" id="1027361"/>
    <lineage>
        <taxon>Eukaryota</taxon>
        <taxon>Sar</taxon>
        <taxon>Stramenopiles</taxon>
        <taxon>Ochrophyta</taxon>
        <taxon>Eustigmatophyceae</taxon>
        <taxon>Eustigmatales</taxon>
        <taxon>Monodopsidaceae</taxon>
        <taxon>Microchloropsis</taxon>
        <taxon>Microchloropsis salina</taxon>
    </lineage>
</organism>
<feature type="transmembrane region" description="Helical" evidence="4">
    <location>
        <begin position="493"/>
        <end position="514"/>
    </location>
</feature>
<comment type="caution">
    <text evidence="5">The sequence shown here is derived from an EMBL/GenBank/DDBJ whole genome shotgun (WGS) entry which is preliminary data.</text>
</comment>
<feature type="compositionally biased region" description="Basic and acidic residues" evidence="3">
    <location>
        <begin position="917"/>
        <end position="936"/>
    </location>
</feature>
<proteinExistence type="inferred from homology"/>
<feature type="region of interest" description="Disordered" evidence="3">
    <location>
        <begin position="334"/>
        <end position="481"/>
    </location>
</feature>
<feature type="region of interest" description="Disordered" evidence="3">
    <location>
        <begin position="760"/>
        <end position="781"/>
    </location>
</feature>
<feature type="compositionally biased region" description="Basic and acidic residues" evidence="3">
    <location>
        <begin position="894"/>
        <end position="904"/>
    </location>
</feature>
<dbReference type="OrthoDB" id="10550253at2759"/>
<feature type="region of interest" description="Disordered" evidence="3">
    <location>
        <begin position="878"/>
        <end position="961"/>
    </location>
</feature>
<reference evidence="5 6" key="1">
    <citation type="submission" date="2019-01" db="EMBL/GenBank/DDBJ databases">
        <title>Nuclear Genome Assembly of the Microalgal Biofuel strain Nannochloropsis salina CCMP1776.</title>
        <authorList>
            <person name="Hovde B."/>
        </authorList>
    </citation>
    <scope>NUCLEOTIDE SEQUENCE [LARGE SCALE GENOMIC DNA]</scope>
    <source>
        <strain evidence="5 6">CCMP1776</strain>
    </source>
</reference>
<dbReference type="GO" id="GO:0003676">
    <property type="term" value="F:nucleic acid binding"/>
    <property type="evidence" value="ECO:0007669"/>
    <property type="project" value="InterPro"/>
</dbReference>
<dbReference type="InterPro" id="IPR003690">
    <property type="entry name" value="MTERF"/>
</dbReference>
<sequence length="961" mass="104454">MLLFGLTHVKSQDSTALEPAEGPEIGADYEEEALSPEALRIYWEEEKGLSPKRSHYLVVAAEKHPSLRYPHTVLEPSLAAFGRAFPDVAVPDLMSRFPALLLLSSARILARLRTLQHCLPDLPPRLLATRAAPLLLLRPAEVHARLDTWQSLFPGRDVSLLCRRSLPLLLLPPSCAELLVADAMALLHAHLNFSSTAAVDVLTEAPALLVPREGGGRGGGRGRGRGGGRNDMKKVELCWDAEHLQNVKNLLEGYVPGVSPAKLLLASPSLLLLPLPTLEGRLRALEEVGREVGREGGKEKVLEGEGLVRLLTLCPRILKAEAEGVRRGVRSIRAGLEGGGEGGGEGRTGTPRGRGEGGQHVLPPPGRAQREEEDEEMGEEEGGRRVREEEGGEAGARRAGGREEEGEGGREGGRYTPSPPPSLSQRSKSLDVPALAPPPSPLAPTPPPVVGAGRKGGKKRKESVGSRPFASPEMSGGGRVGGPLFSAGEEATLGSHIGLIALSVFFGYLLNLSLKYLELNRPFLRNHHLVSGIRLFKICMVAAVVCMVTVRAASNLRFKPDWFHRLAGFSLDLMVIAAISSQRFDYYKKAPLLLTEDPPSLFRRARQLLSLLGPADALHLARRYPRIFLKDFARNLTPKGRWLAGALGPPVTLPSLLRTSPQVFFYSSSSLQIKAARLRRALPPSLDLLRMLRTFPGLACMDVEKNVLLKIRYLMALFQGGKEGGEEGGGEDEVLRMIERDPRVLVHGFGRMSRAEYVVREGGREGGREEGREGRREGGPQNALRAVGMRWEEMETFYPGYVQSLLDDEGGMEGGREGGGERGAGGEEGNEREEGEEEEVERGEEREGEGGEERGYEATHLTLLEAKRGKALKARLTAEFSAENSGESGEEEKEDLRREGERLLPGRQEVFSNFPTRKGEKARPETGRGAGRKELDVGEGEVNEGGGGSRRRQEGGGGDEE</sequence>
<dbReference type="AlphaFoldDB" id="A0A4D9D4U3"/>
<protein>
    <submittedName>
        <fullName evidence="5">Uncharacterized protein</fullName>
    </submittedName>
</protein>
<dbReference type="InterPro" id="IPR038538">
    <property type="entry name" value="MTERF_sf"/>
</dbReference>
<feature type="compositionally biased region" description="Basic and acidic residues" evidence="3">
    <location>
        <begin position="760"/>
        <end position="778"/>
    </location>
</feature>
<keyword evidence="2" id="KW-0809">Transit peptide</keyword>
<accession>A0A4D9D4U3</accession>
<keyword evidence="4" id="KW-0812">Transmembrane</keyword>
<keyword evidence="4" id="KW-1133">Transmembrane helix</keyword>
<feature type="compositionally biased region" description="Basic and acidic residues" evidence="3">
    <location>
        <begin position="843"/>
        <end position="857"/>
    </location>
</feature>
<dbReference type="Proteomes" id="UP000355283">
    <property type="component" value="Unassembled WGS sequence"/>
</dbReference>
<dbReference type="EMBL" id="SDOX01000014">
    <property type="protein sequence ID" value="TFJ85387.1"/>
    <property type="molecule type" value="Genomic_DNA"/>
</dbReference>